<dbReference type="OrthoDB" id="2688210at2759"/>
<dbReference type="Proteomes" id="UP000053647">
    <property type="component" value="Unassembled WGS sequence"/>
</dbReference>
<organism evidence="1 2">
    <name type="scientific">Paxillus involutus ATCC 200175</name>
    <dbReference type="NCBI Taxonomy" id="664439"/>
    <lineage>
        <taxon>Eukaryota</taxon>
        <taxon>Fungi</taxon>
        <taxon>Dikarya</taxon>
        <taxon>Basidiomycota</taxon>
        <taxon>Agaricomycotina</taxon>
        <taxon>Agaricomycetes</taxon>
        <taxon>Agaricomycetidae</taxon>
        <taxon>Boletales</taxon>
        <taxon>Paxilineae</taxon>
        <taxon>Paxillaceae</taxon>
        <taxon>Paxillus</taxon>
    </lineage>
</organism>
<evidence type="ECO:0000313" key="1">
    <source>
        <dbReference type="EMBL" id="KIJ13889.1"/>
    </source>
</evidence>
<accession>A0A0C9SWF3</accession>
<gene>
    <name evidence="1" type="ORF">PAXINDRAFT_13215</name>
</gene>
<proteinExistence type="predicted"/>
<sequence length="212" mass="23658">MPSFYGGSDHIPHGLAASPPGTLTLPRITSFCFFISSALFSTEARIIPSPDALNKLRKREYCELYYFTDLGESSKLLSTNNDAPSFSVPLPSPKAKESIIKDEDLTWGQFTQAHPRMAAAMRECGWPEERAQTLIDFWMAIESSDWCHDGSSHSKRALLIYQGRVRKFWHSAVGMPSAFSLPKLNQKLLLKIRGQLINKSSTSESASVKQVC</sequence>
<dbReference type="AlphaFoldDB" id="A0A0C9SWF3"/>
<keyword evidence="2" id="KW-1185">Reference proteome</keyword>
<reference evidence="2" key="2">
    <citation type="submission" date="2015-01" db="EMBL/GenBank/DDBJ databases">
        <title>Evolutionary Origins and Diversification of the Mycorrhizal Mutualists.</title>
        <authorList>
            <consortium name="DOE Joint Genome Institute"/>
            <consortium name="Mycorrhizal Genomics Consortium"/>
            <person name="Kohler A."/>
            <person name="Kuo A."/>
            <person name="Nagy L.G."/>
            <person name="Floudas D."/>
            <person name="Copeland A."/>
            <person name="Barry K.W."/>
            <person name="Cichocki N."/>
            <person name="Veneault-Fourrey C."/>
            <person name="LaButti K."/>
            <person name="Lindquist E.A."/>
            <person name="Lipzen A."/>
            <person name="Lundell T."/>
            <person name="Morin E."/>
            <person name="Murat C."/>
            <person name="Riley R."/>
            <person name="Ohm R."/>
            <person name="Sun H."/>
            <person name="Tunlid A."/>
            <person name="Henrissat B."/>
            <person name="Grigoriev I.V."/>
            <person name="Hibbett D.S."/>
            <person name="Martin F."/>
        </authorList>
    </citation>
    <scope>NUCLEOTIDE SEQUENCE [LARGE SCALE GENOMIC DNA]</scope>
    <source>
        <strain evidence="2">ATCC 200175</strain>
    </source>
</reference>
<name>A0A0C9SWF3_PAXIN</name>
<reference evidence="1 2" key="1">
    <citation type="submission" date="2014-06" db="EMBL/GenBank/DDBJ databases">
        <authorList>
            <consortium name="DOE Joint Genome Institute"/>
            <person name="Kuo A."/>
            <person name="Kohler A."/>
            <person name="Nagy L.G."/>
            <person name="Floudas D."/>
            <person name="Copeland A."/>
            <person name="Barry K.W."/>
            <person name="Cichocki N."/>
            <person name="Veneault-Fourrey C."/>
            <person name="LaButti K."/>
            <person name="Lindquist E.A."/>
            <person name="Lipzen A."/>
            <person name="Lundell T."/>
            <person name="Morin E."/>
            <person name="Murat C."/>
            <person name="Sun H."/>
            <person name="Tunlid A."/>
            <person name="Henrissat B."/>
            <person name="Grigoriev I.V."/>
            <person name="Hibbett D.S."/>
            <person name="Martin F."/>
            <person name="Nordberg H.P."/>
            <person name="Cantor M.N."/>
            <person name="Hua S.X."/>
        </authorList>
    </citation>
    <scope>NUCLEOTIDE SEQUENCE [LARGE SCALE GENOMIC DNA]</scope>
    <source>
        <strain evidence="1 2">ATCC 200175</strain>
    </source>
</reference>
<evidence type="ECO:0000313" key="2">
    <source>
        <dbReference type="Proteomes" id="UP000053647"/>
    </source>
</evidence>
<dbReference type="EMBL" id="KN819347">
    <property type="protein sequence ID" value="KIJ13889.1"/>
    <property type="molecule type" value="Genomic_DNA"/>
</dbReference>
<dbReference type="HOGENOM" id="CLU_052398_2_0_1"/>
<protein>
    <submittedName>
        <fullName evidence="1">Uncharacterized protein</fullName>
    </submittedName>
</protein>